<dbReference type="AlphaFoldDB" id="D1QNI3"/>
<sequence>MHFKSCNLREKKVRNSKFSFFLTALISLFPFLEFLFCVKSACNLHHLVVYFKSLGMLI</sequence>
<evidence type="ECO:0000313" key="3">
    <source>
        <dbReference type="Proteomes" id="UP000004079"/>
    </source>
</evidence>
<dbReference type="EMBL" id="ACUZ02000004">
    <property type="protein sequence ID" value="EFB33240.1"/>
    <property type="molecule type" value="Genomic_DNA"/>
</dbReference>
<gene>
    <name evidence="2" type="ORF">HMPREF0971_00519</name>
</gene>
<dbReference type="HOGENOM" id="CLU_2975536_0_0_10"/>
<reference evidence="2 3" key="1">
    <citation type="submission" date="2009-11" db="EMBL/GenBank/DDBJ databases">
        <authorList>
            <person name="Weinstock G."/>
            <person name="Sodergren E."/>
            <person name="Clifton S."/>
            <person name="Fulton L."/>
            <person name="Fulton B."/>
            <person name="Courtney L."/>
            <person name="Fronick C."/>
            <person name="Harrison M."/>
            <person name="Strong C."/>
            <person name="Farmer C."/>
            <person name="Delahaunty K."/>
            <person name="Markovic C."/>
            <person name="Hall O."/>
            <person name="Minx P."/>
            <person name="Tomlinson C."/>
            <person name="Mitreva M."/>
            <person name="Nelson J."/>
            <person name="Hou S."/>
            <person name="Wollam A."/>
            <person name="Pepin K.H."/>
            <person name="Johnson M."/>
            <person name="Bhonagiri V."/>
            <person name="Nash W.E."/>
            <person name="Warren W."/>
            <person name="Chinwalla A."/>
            <person name="Mardis E.R."/>
            <person name="Wilson R.K."/>
        </authorList>
    </citation>
    <scope>NUCLEOTIDE SEQUENCE [LARGE SCALE GENOMIC DNA]</scope>
    <source>
        <strain evidence="2 3">F0302</strain>
    </source>
</reference>
<evidence type="ECO:0000313" key="2">
    <source>
        <dbReference type="EMBL" id="EFB33240.1"/>
    </source>
</evidence>
<comment type="caution">
    <text evidence="2">The sequence shown here is derived from an EMBL/GenBank/DDBJ whole genome shotgun (WGS) entry which is preliminary data.</text>
</comment>
<name>D1QNI3_9BACT</name>
<protein>
    <submittedName>
        <fullName evidence="2">Uncharacterized protein</fullName>
    </submittedName>
</protein>
<accession>D1QNI3</accession>
<keyword evidence="1" id="KW-0812">Transmembrane</keyword>
<proteinExistence type="predicted"/>
<keyword evidence="1" id="KW-1133">Transmembrane helix</keyword>
<evidence type="ECO:0000256" key="1">
    <source>
        <dbReference type="SAM" id="Phobius"/>
    </source>
</evidence>
<keyword evidence="1" id="KW-0472">Membrane</keyword>
<feature type="transmembrane region" description="Helical" evidence="1">
    <location>
        <begin position="18"/>
        <end position="36"/>
    </location>
</feature>
<organism evidence="2 3">
    <name type="scientific">Segatella oris F0302</name>
    <dbReference type="NCBI Taxonomy" id="649760"/>
    <lineage>
        <taxon>Bacteria</taxon>
        <taxon>Pseudomonadati</taxon>
        <taxon>Bacteroidota</taxon>
        <taxon>Bacteroidia</taxon>
        <taxon>Bacteroidales</taxon>
        <taxon>Prevotellaceae</taxon>
        <taxon>Segatella</taxon>
    </lineage>
</organism>
<dbReference type="Proteomes" id="UP000004079">
    <property type="component" value="Unassembled WGS sequence"/>
</dbReference>